<gene>
    <name evidence="2" type="ORF">A2685_03120</name>
</gene>
<reference evidence="2 3" key="1">
    <citation type="journal article" date="2016" name="Nat. Commun.">
        <title>Thousands of microbial genomes shed light on interconnected biogeochemical processes in an aquifer system.</title>
        <authorList>
            <person name="Anantharaman K."/>
            <person name="Brown C.T."/>
            <person name="Hug L.A."/>
            <person name="Sharon I."/>
            <person name="Castelle C.J."/>
            <person name="Probst A.J."/>
            <person name="Thomas B.C."/>
            <person name="Singh A."/>
            <person name="Wilkins M.J."/>
            <person name="Karaoz U."/>
            <person name="Brodie E.L."/>
            <person name="Williams K.H."/>
            <person name="Hubbard S.S."/>
            <person name="Banfield J.F."/>
        </authorList>
    </citation>
    <scope>NUCLEOTIDE SEQUENCE [LARGE SCALE GENOMIC DNA]</scope>
</reference>
<dbReference type="AlphaFoldDB" id="A0A1F7XTN2"/>
<organism evidence="2 3">
    <name type="scientific">Candidatus Woesebacteria bacterium RIFCSPHIGHO2_01_FULL_37_10</name>
    <dbReference type="NCBI Taxonomy" id="1802489"/>
    <lineage>
        <taxon>Bacteria</taxon>
        <taxon>Candidatus Woeseibacteriota</taxon>
    </lineage>
</organism>
<name>A0A1F7XTN2_9BACT</name>
<feature type="transmembrane region" description="Helical" evidence="1">
    <location>
        <begin position="7"/>
        <end position="26"/>
    </location>
</feature>
<keyword evidence="1" id="KW-1133">Transmembrane helix</keyword>
<protein>
    <submittedName>
        <fullName evidence="2">Uncharacterized protein</fullName>
    </submittedName>
</protein>
<sequence>MINLKKYLYVIIGVIFGTVVIVLISYKPTPKAIQKLPSSPVPTNEVTNMGIIEGSMGFPSEVIPEDVIVCAENQETKKEYCTEERLDSIKYTYRVGYKLEVPEGEYLVYEKMKKGNYRAYYTEFVTCGFTADCTSHEPIIVSVAANEKVDEIDPQDWYNQLTPAP</sequence>
<evidence type="ECO:0000313" key="3">
    <source>
        <dbReference type="Proteomes" id="UP000178446"/>
    </source>
</evidence>
<keyword evidence="1" id="KW-0812">Transmembrane</keyword>
<evidence type="ECO:0000313" key="2">
    <source>
        <dbReference type="EMBL" id="OGM18069.1"/>
    </source>
</evidence>
<dbReference type="EMBL" id="MGGB01000058">
    <property type="protein sequence ID" value="OGM18069.1"/>
    <property type="molecule type" value="Genomic_DNA"/>
</dbReference>
<evidence type="ECO:0000256" key="1">
    <source>
        <dbReference type="SAM" id="Phobius"/>
    </source>
</evidence>
<dbReference type="Proteomes" id="UP000178446">
    <property type="component" value="Unassembled WGS sequence"/>
</dbReference>
<keyword evidence="1" id="KW-0472">Membrane</keyword>
<proteinExistence type="predicted"/>
<comment type="caution">
    <text evidence="2">The sequence shown here is derived from an EMBL/GenBank/DDBJ whole genome shotgun (WGS) entry which is preliminary data.</text>
</comment>
<accession>A0A1F7XTN2</accession>